<evidence type="ECO:0000313" key="6">
    <source>
        <dbReference type="Proteomes" id="UP000000211"/>
    </source>
</evidence>
<evidence type="ECO:0000256" key="3">
    <source>
        <dbReference type="ARBA" id="ARBA00022448"/>
    </source>
</evidence>
<protein>
    <submittedName>
        <fullName evidence="5">ABC-type sugar transport system, periplasmic component</fullName>
    </submittedName>
</protein>
<dbReference type="InterPro" id="IPR006059">
    <property type="entry name" value="SBP"/>
</dbReference>
<dbReference type="Proteomes" id="UP000000211">
    <property type="component" value="Chromosome"/>
</dbReference>
<dbReference type="Pfam" id="PF13416">
    <property type="entry name" value="SBP_bac_8"/>
    <property type="match status" value="1"/>
</dbReference>
<comment type="similarity">
    <text evidence="2">Belongs to the bacterial solute-binding protein 1 family.</text>
</comment>
<dbReference type="PATRIC" id="fig|751945.3.peg.99"/>
<keyword evidence="6" id="KW-1185">Reference proteome</keyword>
<evidence type="ECO:0000256" key="1">
    <source>
        <dbReference type="ARBA" id="ARBA00004196"/>
    </source>
</evidence>
<dbReference type="STRING" id="751945.Theos_0104"/>
<sequence length="407" mass="45662">MIPFLYNRLMRVGPWLLFVASLALAQVDIPFWHAMDGPAGREIQAFAREFNAAQSRYRVLPQYVGDYREAETRLVAALRTGGAPVLFQAELSFFPRLVGEGRALALDPYLNLERAFLEDLFEPAWAYGVVEGRRYGLPFNTSTPVLFYNLDAFRAKGLKPPKDWKEFERVALALTSRNARGFIFVTDPQAWLFEAMVTSRGGSLVKDGRPNFTAPEALEALRMLKRLQDRGALSARSMAESTFAQLDFVRTKGMMVMASIANWPAAENYSFAFTLGVAPVPREPGGKVPMGGAQLVVLRGATEAQVQGAIAFWRHLMEPENVVRWVQASYYVPVRKSALPLLEGFYRENPFRKVAFEQIAFAQERPRLPQFSTWASFLAEALEKALKGGLAPERALEEAQRKAEAVR</sequence>
<evidence type="ECO:0000313" key="5">
    <source>
        <dbReference type="EMBL" id="AFV75187.1"/>
    </source>
</evidence>
<dbReference type="AlphaFoldDB" id="K7RF25"/>
<dbReference type="Gene3D" id="3.40.190.10">
    <property type="entry name" value="Periplasmic binding protein-like II"/>
    <property type="match status" value="2"/>
</dbReference>
<comment type="subcellular location">
    <subcellularLocation>
        <location evidence="1">Cell envelope</location>
    </subcellularLocation>
</comment>
<evidence type="ECO:0000256" key="2">
    <source>
        <dbReference type="ARBA" id="ARBA00008520"/>
    </source>
</evidence>
<dbReference type="HOGENOM" id="CLU_031285_3_1_0"/>
<dbReference type="SUPFAM" id="SSF53850">
    <property type="entry name" value="Periplasmic binding protein-like II"/>
    <property type="match status" value="1"/>
</dbReference>
<keyword evidence="4" id="KW-0732">Signal</keyword>
<dbReference type="GO" id="GO:0030313">
    <property type="term" value="C:cell envelope"/>
    <property type="evidence" value="ECO:0007669"/>
    <property type="project" value="UniProtKB-SubCell"/>
</dbReference>
<accession>K7RF25</accession>
<reference evidence="5 6" key="1">
    <citation type="journal article" date="2013" name="Genome Announc.">
        <title>Whole Genome Sequencing of Thermus oshimai JL-2 and Thermus thermophilus JL-18, Incomplete Denitrifiers from the United States Great Basin.</title>
        <authorList>
            <person name="Murugapiran S.K."/>
            <person name="Huntemann M."/>
            <person name="Wei C.L."/>
            <person name="Han J."/>
            <person name="Detter J.C."/>
            <person name="Han C.S."/>
            <person name="Erkkila T.H."/>
            <person name="Teshima H."/>
            <person name="Chen A."/>
            <person name="Kyrpides N."/>
            <person name="Mavrommatis K."/>
            <person name="Markowitz V."/>
            <person name="Szeto E."/>
            <person name="Ivanova N."/>
            <person name="Pagani I."/>
            <person name="Lam J."/>
            <person name="McDonald A.I."/>
            <person name="Dodsworth J.A."/>
            <person name="Pati A."/>
            <person name="Goodwin L."/>
            <person name="Peters L."/>
            <person name="Pitluck S."/>
            <person name="Woyke T."/>
            <person name="Hedlund B.P."/>
        </authorList>
    </citation>
    <scope>NUCLEOTIDE SEQUENCE</scope>
    <source>
        <strain evidence="5 6">JL-2</strain>
    </source>
</reference>
<proteinExistence type="inferred from homology"/>
<dbReference type="PANTHER" id="PTHR43649">
    <property type="entry name" value="ARABINOSE-BINDING PROTEIN-RELATED"/>
    <property type="match status" value="1"/>
</dbReference>
<dbReference type="PANTHER" id="PTHR43649:SF31">
    <property type="entry name" value="SN-GLYCEROL-3-PHOSPHATE-BINDING PERIPLASMIC PROTEIN UGPB"/>
    <property type="match status" value="1"/>
</dbReference>
<keyword evidence="5" id="KW-0762">Sugar transport</keyword>
<organism evidence="5 6">
    <name type="scientific">Thermus oshimai JL-2</name>
    <dbReference type="NCBI Taxonomy" id="751945"/>
    <lineage>
        <taxon>Bacteria</taxon>
        <taxon>Thermotogati</taxon>
        <taxon>Deinococcota</taxon>
        <taxon>Deinococci</taxon>
        <taxon>Thermales</taxon>
        <taxon>Thermaceae</taxon>
        <taxon>Thermus</taxon>
    </lineage>
</organism>
<dbReference type="KEGG" id="tos:Theos_0104"/>
<name>K7RF25_THEOS</name>
<dbReference type="eggNOG" id="COG1653">
    <property type="taxonomic scope" value="Bacteria"/>
</dbReference>
<evidence type="ECO:0000256" key="4">
    <source>
        <dbReference type="ARBA" id="ARBA00022729"/>
    </source>
</evidence>
<keyword evidence="3" id="KW-0813">Transport</keyword>
<dbReference type="CDD" id="cd14748">
    <property type="entry name" value="PBP2_UgpB"/>
    <property type="match status" value="1"/>
</dbReference>
<dbReference type="EMBL" id="CP003249">
    <property type="protein sequence ID" value="AFV75187.1"/>
    <property type="molecule type" value="Genomic_DNA"/>
</dbReference>
<gene>
    <name evidence="5" type="ORF">Theos_0104</name>
</gene>
<dbReference type="InterPro" id="IPR050490">
    <property type="entry name" value="Bact_solute-bd_prot1"/>
</dbReference>